<evidence type="ECO:0000313" key="3">
    <source>
        <dbReference type="Proteomes" id="UP000179840"/>
    </source>
</evidence>
<dbReference type="InterPro" id="IPR036465">
    <property type="entry name" value="vWFA_dom_sf"/>
</dbReference>
<evidence type="ECO:0000259" key="1">
    <source>
        <dbReference type="PROSITE" id="PS50234"/>
    </source>
</evidence>
<dbReference type="Gene3D" id="3.40.50.410">
    <property type="entry name" value="von Willebrand factor, type A domain"/>
    <property type="match status" value="1"/>
</dbReference>
<reference evidence="2 3" key="1">
    <citation type="submission" date="2015-06" db="EMBL/GenBank/DDBJ databases">
        <title>Draft genome sequencing of a biphenyl-degrading bacterium, Janthinobacterium lividum MEG1.</title>
        <authorList>
            <person name="Shimodaira J."/>
            <person name="Hatta T."/>
        </authorList>
    </citation>
    <scope>NUCLEOTIDE SEQUENCE [LARGE SCALE GENOMIC DNA]</scope>
    <source>
        <strain evidence="2 3">MEG1</strain>
    </source>
</reference>
<accession>A0A1S1UEG6</accession>
<dbReference type="SUPFAM" id="SSF53300">
    <property type="entry name" value="vWA-like"/>
    <property type="match status" value="1"/>
</dbReference>
<name>A0A1S1UEG6_9BURK</name>
<feature type="domain" description="VWFA" evidence="1">
    <location>
        <begin position="146"/>
        <end position="270"/>
    </location>
</feature>
<dbReference type="RefSeq" id="WP_071075895.1">
    <property type="nucleotide sequence ID" value="NZ_LFKP01000003.1"/>
</dbReference>
<sequence>MKKRNTPGKQAKGQVLIVVALSLVVLIGAVGLAIDSGLGFIVRSKLNSAVDAASIAAARSVTQGVGEAAQRASAQAAARKFFAANFPTGYLGATPSFPDPIITFDAGKVTVDASATASVPVTLMRVLGFNFLNVSAAAQTIRKDLDLAFVMDTSGSMASVGPTVISSAKLFLTKFNKDLDRMALIHFSYGAVLDNTIRTNTRGFALNDTDAPTGSADGKGMNTHIGKYVFDGLTNSAEGMWNGRNQLNSIPLAQRSSLRVIVFFSDGTPNTFSSVFTFKKPADCTTPGSLITNDAATGTPAGLWLINMQSSTAAGKCYQGTDIVKNLDAAALPKWYNAHNLADQEFAIYPGTTLRPVTNDTSTNARTWVNVNNASRNLLEAMAAKARSEGMYVFTLGLGTQLTTVNGPVAGDTGESILKCMANTTDAPSRCATPTQPVGIYCHAANATELKPCFEKLASAILRISM</sequence>
<protein>
    <recommendedName>
        <fullName evidence="1">VWFA domain-containing protein</fullName>
    </recommendedName>
</protein>
<dbReference type="AlphaFoldDB" id="A0A1S1UEG6"/>
<gene>
    <name evidence="2" type="ORF">AKG95_05885</name>
</gene>
<dbReference type="InterPro" id="IPR028087">
    <property type="entry name" value="Tad_N"/>
</dbReference>
<dbReference type="Proteomes" id="UP000179840">
    <property type="component" value="Unassembled WGS sequence"/>
</dbReference>
<dbReference type="EMBL" id="LFKP01000003">
    <property type="protein sequence ID" value="OHV98726.1"/>
    <property type="molecule type" value="Genomic_DNA"/>
</dbReference>
<dbReference type="InterPro" id="IPR002035">
    <property type="entry name" value="VWF_A"/>
</dbReference>
<dbReference type="CDD" id="cd00198">
    <property type="entry name" value="vWFA"/>
    <property type="match status" value="1"/>
</dbReference>
<organism evidence="2 3">
    <name type="scientific">Janthinobacterium lividum</name>
    <dbReference type="NCBI Taxonomy" id="29581"/>
    <lineage>
        <taxon>Bacteria</taxon>
        <taxon>Pseudomonadati</taxon>
        <taxon>Pseudomonadota</taxon>
        <taxon>Betaproteobacteria</taxon>
        <taxon>Burkholderiales</taxon>
        <taxon>Oxalobacteraceae</taxon>
        <taxon>Janthinobacterium</taxon>
    </lineage>
</organism>
<proteinExistence type="predicted"/>
<dbReference type="PROSITE" id="PS50234">
    <property type="entry name" value="VWFA"/>
    <property type="match status" value="1"/>
</dbReference>
<evidence type="ECO:0000313" key="2">
    <source>
        <dbReference type="EMBL" id="OHV98726.1"/>
    </source>
</evidence>
<dbReference type="SMART" id="SM00327">
    <property type="entry name" value="VWA"/>
    <property type="match status" value="1"/>
</dbReference>
<dbReference type="Pfam" id="PF13400">
    <property type="entry name" value="Tad"/>
    <property type="match status" value="1"/>
</dbReference>
<comment type="caution">
    <text evidence="2">The sequence shown here is derived from an EMBL/GenBank/DDBJ whole genome shotgun (WGS) entry which is preliminary data.</text>
</comment>